<evidence type="ECO:0000313" key="1">
    <source>
        <dbReference type="EnsemblMetazoa" id="ACHR008350-PA"/>
    </source>
</evidence>
<name>A0A182KC63_9DIPT</name>
<dbReference type="AlphaFoldDB" id="A0A182KC63"/>
<dbReference type="EnsemblMetazoa" id="ACHR008350-RA">
    <property type="protein sequence ID" value="ACHR008350-PA"/>
    <property type="gene ID" value="ACHR008350"/>
</dbReference>
<sequence>MLLPITRLEMDLKLYRSQHSFRATGGREHLKESFNIWPRSV</sequence>
<dbReference type="VEuPathDB" id="VectorBase:ACHR008350"/>
<keyword evidence="2" id="KW-1185">Reference proteome</keyword>
<reference evidence="1" key="2">
    <citation type="submission" date="2020-05" db="UniProtKB">
        <authorList>
            <consortium name="EnsemblMetazoa"/>
        </authorList>
    </citation>
    <scope>IDENTIFICATION</scope>
    <source>
        <strain evidence="1">ACHKN1017</strain>
    </source>
</reference>
<reference evidence="2" key="1">
    <citation type="submission" date="2013-03" db="EMBL/GenBank/DDBJ databases">
        <title>The Genome Sequence of Anopheles christyi ACHKN1017.</title>
        <authorList>
            <consortium name="The Broad Institute Genomics Platform"/>
            <person name="Neafsey D.E."/>
            <person name="Besansky N."/>
            <person name="Walker B."/>
            <person name="Young S.K."/>
            <person name="Zeng Q."/>
            <person name="Gargeya S."/>
            <person name="Fitzgerald M."/>
            <person name="Haas B."/>
            <person name="Abouelleil A."/>
            <person name="Allen A.W."/>
            <person name="Alvarado L."/>
            <person name="Arachchi H.M."/>
            <person name="Berlin A.M."/>
            <person name="Chapman S.B."/>
            <person name="Gainer-Dewar J."/>
            <person name="Goldberg J."/>
            <person name="Griggs A."/>
            <person name="Gujja S."/>
            <person name="Hansen M."/>
            <person name="Howarth C."/>
            <person name="Imamovic A."/>
            <person name="Ireland A."/>
            <person name="Larimer J."/>
            <person name="McCowan C."/>
            <person name="Murphy C."/>
            <person name="Pearson M."/>
            <person name="Poon T.W."/>
            <person name="Priest M."/>
            <person name="Roberts A."/>
            <person name="Saif S."/>
            <person name="Shea T."/>
            <person name="Sisk P."/>
            <person name="Sykes S."/>
            <person name="Wortman J."/>
            <person name="Nusbaum C."/>
            <person name="Birren B."/>
        </authorList>
    </citation>
    <scope>NUCLEOTIDE SEQUENCE [LARGE SCALE GENOMIC DNA]</scope>
    <source>
        <strain evidence="2">ACHKN1017</strain>
    </source>
</reference>
<accession>A0A182KC63</accession>
<dbReference type="Proteomes" id="UP000075881">
    <property type="component" value="Unassembled WGS sequence"/>
</dbReference>
<organism evidence="1 2">
    <name type="scientific">Anopheles christyi</name>
    <dbReference type="NCBI Taxonomy" id="43041"/>
    <lineage>
        <taxon>Eukaryota</taxon>
        <taxon>Metazoa</taxon>
        <taxon>Ecdysozoa</taxon>
        <taxon>Arthropoda</taxon>
        <taxon>Hexapoda</taxon>
        <taxon>Insecta</taxon>
        <taxon>Pterygota</taxon>
        <taxon>Neoptera</taxon>
        <taxon>Endopterygota</taxon>
        <taxon>Diptera</taxon>
        <taxon>Nematocera</taxon>
        <taxon>Culicoidea</taxon>
        <taxon>Culicidae</taxon>
        <taxon>Anophelinae</taxon>
        <taxon>Anopheles</taxon>
    </lineage>
</organism>
<proteinExistence type="predicted"/>
<evidence type="ECO:0000313" key="2">
    <source>
        <dbReference type="Proteomes" id="UP000075881"/>
    </source>
</evidence>
<protein>
    <submittedName>
        <fullName evidence="1">Uncharacterized protein</fullName>
    </submittedName>
</protein>